<dbReference type="PATRIC" id="fig|1302648.3.peg.70"/>
<dbReference type="GO" id="GO:0008270">
    <property type="term" value="F:zinc ion binding"/>
    <property type="evidence" value="ECO:0007669"/>
    <property type="project" value="InterPro"/>
</dbReference>
<evidence type="ECO:0000259" key="1">
    <source>
        <dbReference type="Pfam" id="PF01717"/>
    </source>
</evidence>
<comment type="caution">
    <text evidence="2">The sequence shown here is derived from an EMBL/GenBank/DDBJ whole genome shotgun (WGS) entry which is preliminary data.</text>
</comment>
<evidence type="ECO:0000313" key="2">
    <source>
        <dbReference type="EMBL" id="KFN93156.1"/>
    </source>
</evidence>
<dbReference type="GO" id="GO:0003871">
    <property type="term" value="F:5-methyltetrahydropteroyltriglutamate-homocysteine S-methyltransferase activity"/>
    <property type="evidence" value="ECO:0007669"/>
    <property type="project" value="UniProtKB-EC"/>
</dbReference>
<evidence type="ECO:0000313" key="3">
    <source>
        <dbReference type="Proteomes" id="UP000029381"/>
    </source>
</evidence>
<keyword evidence="2" id="KW-0489">Methyltransferase</keyword>
<sequence>MNRPFVSDAGKGAFLYKKLIGGDRMRTMDKKEIPFTVDHVGSFLRSERLKTARENFSEGNITKEQLRVIENEEIENLIEQEKSAGLHGITDGELRRSFWHLDFLEHLNGVEGYVPEGGYNQKFHGKAAPSYNIRVTGRISFNKNHPFLEDFAFLKDKVESDESLIAKVSVPSPNMILRQELLANDGNSRIHQIYSDLSSFYHDLSQTYKEVIHAYYEKDCRYLQFDDTNWAFLADTDKRKEMQEKGIDPTSVAQICRDIINEALEDKPEDLVLTTHICRGNHASSWLFSGGYEPIAKELFATNYDGFFLEYDSDRAGDFAPLRYWHNKESKIVLGLVTSKFPELENNEEIKKRIQEATEYVPLENLSISPQCGFASTEEGNQLTEKEQWEKIHLLQEVASEVFKR</sequence>
<proteinExistence type="predicted"/>
<dbReference type="CDD" id="cd03311">
    <property type="entry name" value="CIMS_C_terminal_like"/>
    <property type="match status" value="1"/>
</dbReference>
<organism evidence="2 3">
    <name type="scientific">Tetragenococcus muriaticus 3MR10-3</name>
    <dbReference type="NCBI Taxonomy" id="1302648"/>
    <lineage>
        <taxon>Bacteria</taxon>
        <taxon>Bacillati</taxon>
        <taxon>Bacillota</taxon>
        <taxon>Bacilli</taxon>
        <taxon>Lactobacillales</taxon>
        <taxon>Enterococcaceae</taxon>
        <taxon>Tetragenococcus</taxon>
    </lineage>
</organism>
<dbReference type="PANTHER" id="PTHR43844:SF1">
    <property type="entry name" value="METHIONINE SYNTHASE"/>
    <property type="match status" value="1"/>
</dbReference>
<dbReference type="GO" id="GO:0009086">
    <property type="term" value="P:methionine biosynthetic process"/>
    <property type="evidence" value="ECO:0007669"/>
    <property type="project" value="InterPro"/>
</dbReference>
<dbReference type="EMBL" id="JPVT01000009">
    <property type="protein sequence ID" value="KFN93156.1"/>
    <property type="molecule type" value="Genomic_DNA"/>
</dbReference>
<dbReference type="PANTHER" id="PTHR43844">
    <property type="entry name" value="METHIONINE SYNTHASE"/>
    <property type="match status" value="1"/>
</dbReference>
<dbReference type="AlphaFoldDB" id="A0A091C5L7"/>
<dbReference type="InterPro" id="IPR002629">
    <property type="entry name" value="Met_Synth_C/arc"/>
</dbReference>
<dbReference type="SUPFAM" id="SSF51726">
    <property type="entry name" value="UROD/MetE-like"/>
    <property type="match status" value="1"/>
</dbReference>
<dbReference type="InterPro" id="IPR038071">
    <property type="entry name" value="UROD/MetE-like_sf"/>
</dbReference>
<reference evidence="2 3" key="1">
    <citation type="submission" date="2014-08" db="EMBL/GenBank/DDBJ databases">
        <title>Genome sequence of Tetragenococcus muriaticus.</title>
        <authorList>
            <person name="Chuea-nongthon C."/>
            <person name="Rodtong S."/>
            <person name="Yongsawatdigul J."/>
            <person name="Steele J.L."/>
            <person name="Liu X.-y."/>
            <person name="Speers J."/>
            <person name="Glasner J.D."/>
            <person name="Neeno-Eckwall E.C."/>
        </authorList>
    </citation>
    <scope>NUCLEOTIDE SEQUENCE [LARGE SCALE GENOMIC DNA]</scope>
    <source>
        <strain evidence="2 3">3MR10-3</strain>
    </source>
</reference>
<gene>
    <name evidence="2" type="ORF">TMU3MR103_0070</name>
</gene>
<keyword evidence="3" id="KW-1185">Reference proteome</keyword>
<feature type="domain" description="Cobalamin-independent methionine synthase MetE C-terminal/archaeal" evidence="1">
    <location>
        <begin position="299"/>
        <end position="378"/>
    </location>
</feature>
<dbReference type="EC" id="2.1.1.14" evidence="2"/>
<protein>
    <submittedName>
        <fullName evidence="2">Vitamin-B12 independent methionine synthase</fullName>
        <ecNumber evidence="2">2.1.1.14</ecNumber>
    </submittedName>
</protein>
<name>A0A091C5L7_9ENTE</name>
<dbReference type="Pfam" id="PF01717">
    <property type="entry name" value="Meth_synt_2"/>
    <property type="match status" value="1"/>
</dbReference>
<keyword evidence="2" id="KW-0808">Transferase</keyword>
<accession>A0A091C5L7</accession>
<dbReference type="Gene3D" id="3.20.20.210">
    <property type="match status" value="1"/>
</dbReference>
<dbReference type="NCBIfam" id="NF005085">
    <property type="entry name" value="PRK06520.1"/>
    <property type="match status" value="1"/>
</dbReference>
<dbReference type="Proteomes" id="UP000029381">
    <property type="component" value="Unassembled WGS sequence"/>
</dbReference>
<dbReference type="GO" id="GO:0032259">
    <property type="term" value="P:methylation"/>
    <property type="evidence" value="ECO:0007669"/>
    <property type="project" value="UniProtKB-KW"/>
</dbReference>